<evidence type="ECO:0000256" key="7">
    <source>
        <dbReference type="ARBA" id="ARBA00023274"/>
    </source>
</evidence>
<dbReference type="InterPro" id="IPR002143">
    <property type="entry name" value="Ribosomal_uL1"/>
</dbReference>
<dbReference type="InterPro" id="IPR005878">
    <property type="entry name" value="Ribosom_uL1_bac-type"/>
</dbReference>
<keyword evidence="5 9" id="KW-0694">RNA-binding</keyword>
<dbReference type="GO" id="GO:0006412">
    <property type="term" value="P:translation"/>
    <property type="evidence" value="ECO:0007669"/>
    <property type="project" value="UniProtKB-UniRule"/>
</dbReference>
<dbReference type="GO" id="GO:0000049">
    <property type="term" value="F:tRNA binding"/>
    <property type="evidence" value="ECO:0007669"/>
    <property type="project" value="UniProtKB-KW"/>
</dbReference>
<accession>A0AA45C627</accession>
<protein>
    <recommendedName>
        <fullName evidence="8 9">Large ribosomal subunit protein uL1</fullName>
    </recommendedName>
</protein>
<comment type="similarity">
    <text evidence="1 9 10">Belongs to the universal ribosomal protein uL1 family.</text>
</comment>
<dbReference type="GO" id="GO:0015934">
    <property type="term" value="C:large ribosomal subunit"/>
    <property type="evidence" value="ECO:0007669"/>
    <property type="project" value="InterPro"/>
</dbReference>
<evidence type="ECO:0000256" key="3">
    <source>
        <dbReference type="ARBA" id="ARBA00022730"/>
    </source>
</evidence>
<keyword evidence="12" id="KW-1185">Reference proteome</keyword>
<keyword evidence="6 9" id="KW-0689">Ribosomal protein</keyword>
<dbReference type="PANTHER" id="PTHR36427">
    <property type="entry name" value="54S RIBOSOMAL PROTEIN L1, MITOCHONDRIAL"/>
    <property type="match status" value="1"/>
</dbReference>
<dbReference type="Gene3D" id="3.40.50.790">
    <property type="match status" value="1"/>
</dbReference>
<evidence type="ECO:0000256" key="4">
    <source>
        <dbReference type="ARBA" id="ARBA00022845"/>
    </source>
</evidence>
<comment type="subunit">
    <text evidence="9">Part of the 50S ribosomal subunit.</text>
</comment>
<evidence type="ECO:0000256" key="2">
    <source>
        <dbReference type="ARBA" id="ARBA00022491"/>
    </source>
</evidence>
<name>A0AA45C627_9BACT</name>
<dbReference type="AlphaFoldDB" id="A0AA45C627"/>
<dbReference type="GO" id="GO:0019843">
    <property type="term" value="F:rRNA binding"/>
    <property type="evidence" value="ECO:0007669"/>
    <property type="project" value="UniProtKB-UniRule"/>
</dbReference>
<dbReference type="Gene3D" id="3.30.190.20">
    <property type="match status" value="1"/>
</dbReference>
<dbReference type="EMBL" id="QGGI01000012">
    <property type="protein sequence ID" value="PWJ90567.1"/>
    <property type="molecule type" value="Genomic_DNA"/>
</dbReference>
<dbReference type="InterPro" id="IPR028364">
    <property type="entry name" value="Ribosomal_uL1/biogenesis"/>
</dbReference>
<evidence type="ECO:0000256" key="10">
    <source>
        <dbReference type="RuleBase" id="RU000659"/>
    </source>
</evidence>
<keyword evidence="4 9" id="KW-0810">Translation regulation</keyword>
<dbReference type="PIRSF" id="PIRSF002155">
    <property type="entry name" value="Ribosomal_L1"/>
    <property type="match status" value="1"/>
</dbReference>
<sequence>MAKHGKKYLEAKKIVESDKLYDLKDAVELAKKVSYAKFNASVEVHVQLGIDPKKSDQNVRSTVTLPHGTGKDVKVLVFAQGERAEKAKEAGADFVGAEDLVEKITKEGWTDFDVAIASSDMMRFVGKLGKVLGPKGLMPSPKAGTVTDDIEAAVKGFKAGRVEVRNDKTGNVHFPAGKVSFEDDQLVENIKNGLEQLSKLKPAASKGKFFQKVVIAPTMGPGIKLDINALSIV</sequence>
<dbReference type="Proteomes" id="UP000245921">
    <property type="component" value="Unassembled WGS sequence"/>
</dbReference>
<dbReference type="SUPFAM" id="SSF56808">
    <property type="entry name" value="Ribosomal protein L1"/>
    <property type="match status" value="1"/>
</dbReference>
<dbReference type="FunFam" id="3.40.50.790:FF:000001">
    <property type="entry name" value="50S ribosomal protein L1"/>
    <property type="match status" value="1"/>
</dbReference>
<dbReference type="GO" id="GO:0006417">
    <property type="term" value="P:regulation of translation"/>
    <property type="evidence" value="ECO:0007669"/>
    <property type="project" value="UniProtKB-KW"/>
</dbReference>
<keyword evidence="7 9" id="KW-0687">Ribonucleoprotein</keyword>
<dbReference type="InterPro" id="IPR016095">
    <property type="entry name" value="Ribosomal_uL1_3-a/b-sand"/>
</dbReference>
<dbReference type="PANTHER" id="PTHR36427:SF3">
    <property type="entry name" value="LARGE RIBOSOMAL SUBUNIT PROTEIN UL1M"/>
    <property type="match status" value="1"/>
</dbReference>
<dbReference type="Pfam" id="PF00687">
    <property type="entry name" value="Ribosomal_L1"/>
    <property type="match status" value="1"/>
</dbReference>
<keyword evidence="2 9" id="KW-0678">Repressor</keyword>
<evidence type="ECO:0000256" key="1">
    <source>
        <dbReference type="ARBA" id="ARBA00010531"/>
    </source>
</evidence>
<dbReference type="NCBIfam" id="TIGR01169">
    <property type="entry name" value="rplA_bact"/>
    <property type="match status" value="1"/>
</dbReference>
<evidence type="ECO:0000256" key="8">
    <source>
        <dbReference type="ARBA" id="ARBA00035241"/>
    </source>
</evidence>
<dbReference type="InterPro" id="IPR023673">
    <property type="entry name" value="Ribosomal_uL1_CS"/>
</dbReference>
<comment type="function">
    <text evidence="9">Binds directly to 23S rRNA. The L1 stalk is quite mobile in the ribosome, and is involved in E site tRNA release.</text>
</comment>
<reference evidence="11 12" key="1">
    <citation type="submission" date="2018-05" db="EMBL/GenBank/DDBJ databases">
        <title>Genomic Encyclopedia of Type Strains, Phase IV (KMG-IV): sequencing the most valuable type-strain genomes for metagenomic binning, comparative biology and taxonomic classification.</title>
        <authorList>
            <person name="Goeker M."/>
        </authorList>
    </citation>
    <scope>NUCLEOTIDE SEQUENCE [LARGE SCALE GENOMIC DNA]</scope>
    <source>
        <strain evidence="11 12">DSM 24906</strain>
    </source>
</reference>
<evidence type="ECO:0000256" key="9">
    <source>
        <dbReference type="HAMAP-Rule" id="MF_01318"/>
    </source>
</evidence>
<keyword evidence="3 9" id="KW-0699">rRNA-binding</keyword>
<dbReference type="RefSeq" id="WP_109605146.1">
    <property type="nucleotide sequence ID" value="NZ_QGGI01000012.1"/>
</dbReference>
<proteinExistence type="inferred from homology"/>
<comment type="caution">
    <text evidence="11">The sequence shown here is derived from an EMBL/GenBank/DDBJ whole genome shotgun (WGS) entry which is preliminary data.</text>
</comment>
<gene>
    <name evidence="9" type="primary">rplA</name>
    <name evidence="11" type="ORF">C7380_11237</name>
</gene>
<dbReference type="HAMAP" id="MF_01318_B">
    <property type="entry name" value="Ribosomal_uL1_B"/>
    <property type="match status" value="1"/>
</dbReference>
<dbReference type="InterPro" id="IPR023674">
    <property type="entry name" value="Ribosomal_uL1-like"/>
</dbReference>
<dbReference type="PROSITE" id="PS01199">
    <property type="entry name" value="RIBOSOMAL_L1"/>
    <property type="match status" value="1"/>
</dbReference>
<organism evidence="11 12">
    <name type="scientific">Oceanotoga teriensis</name>
    <dbReference type="NCBI Taxonomy" id="515440"/>
    <lineage>
        <taxon>Bacteria</taxon>
        <taxon>Thermotogati</taxon>
        <taxon>Thermotogota</taxon>
        <taxon>Thermotogae</taxon>
        <taxon>Petrotogales</taxon>
        <taxon>Petrotogaceae</taxon>
        <taxon>Oceanotoga</taxon>
    </lineage>
</organism>
<evidence type="ECO:0000256" key="6">
    <source>
        <dbReference type="ARBA" id="ARBA00022980"/>
    </source>
</evidence>
<keyword evidence="9" id="KW-0820">tRNA-binding</keyword>
<evidence type="ECO:0000313" key="11">
    <source>
        <dbReference type="EMBL" id="PWJ90567.1"/>
    </source>
</evidence>
<dbReference type="GO" id="GO:0003735">
    <property type="term" value="F:structural constituent of ribosome"/>
    <property type="evidence" value="ECO:0007669"/>
    <property type="project" value="InterPro"/>
</dbReference>
<dbReference type="CDD" id="cd00403">
    <property type="entry name" value="Ribosomal_L1"/>
    <property type="match status" value="1"/>
</dbReference>
<evidence type="ECO:0000313" key="12">
    <source>
        <dbReference type="Proteomes" id="UP000245921"/>
    </source>
</evidence>
<comment type="function">
    <text evidence="9">Protein L1 is also a translational repressor protein, it controls the translation of the L11 operon by binding to its mRNA.</text>
</comment>
<evidence type="ECO:0000256" key="5">
    <source>
        <dbReference type="ARBA" id="ARBA00022884"/>
    </source>
</evidence>